<evidence type="ECO:0000259" key="1">
    <source>
        <dbReference type="PROSITE" id="PS51186"/>
    </source>
</evidence>
<dbReference type="EMBL" id="JASNWA010000010">
    <property type="protein sequence ID" value="KAK3168941.1"/>
    <property type="molecule type" value="Genomic_DNA"/>
</dbReference>
<comment type="caution">
    <text evidence="2">The sequence shown here is derived from an EMBL/GenBank/DDBJ whole genome shotgun (WGS) entry which is preliminary data.</text>
</comment>
<dbReference type="Gene3D" id="3.40.630.30">
    <property type="match status" value="1"/>
</dbReference>
<name>A0AAE0DGM9_9LECA</name>
<sequence>MAISDLSNKRALHTLQTERLFLRAAQASDLDDLFEIFNDEDVMRYWSCPLHTDKEETNSYLTSMIASPTNGTLDFSLVLSSPRSSANGKVIGKVGIWNAENQEIGFMLNRSYWGKGYMAEALATVLPHIWKQGVRRIVADVDPRNEASLRLLKRFGFQETGRAERTFETHLGWCDSVYLVLEKPKP</sequence>
<dbReference type="GO" id="GO:0016747">
    <property type="term" value="F:acyltransferase activity, transferring groups other than amino-acyl groups"/>
    <property type="evidence" value="ECO:0007669"/>
    <property type="project" value="InterPro"/>
</dbReference>
<dbReference type="InterPro" id="IPR051531">
    <property type="entry name" value="N-acetyltransferase"/>
</dbReference>
<protein>
    <recommendedName>
        <fullName evidence="1">N-acetyltransferase domain-containing protein</fullName>
    </recommendedName>
</protein>
<accession>A0AAE0DGM9</accession>
<dbReference type="PANTHER" id="PTHR43792">
    <property type="entry name" value="GNAT FAMILY, PUTATIVE (AFU_ORTHOLOGUE AFUA_3G00765)-RELATED-RELATED"/>
    <property type="match status" value="1"/>
</dbReference>
<dbReference type="SUPFAM" id="SSF55729">
    <property type="entry name" value="Acyl-CoA N-acyltransferases (Nat)"/>
    <property type="match status" value="1"/>
</dbReference>
<feature type="domain" description="N-acetyltransferase" evidence="1">
    <location>
        <begin position="20"/>
        <end position="184"/>
    </location>
</feature>
<dbReference type="InterPro" id="IPR016181">
    <property type="entry name" value="Acyl_CoA_acyltransferase"/>
</dbReference>
<evidence type="ECO:0000313" key="2">
    <source>
        <dbReference type="EMBL" id="KAK3168941.1"/>
    </source>
</evidence>
<dbReference type="Proteomes" id="UP001276659">
    <property type="component" value="Unassembled WGS sequence"/>
</dbReference>
<dbReference type="Pfam" id="PF13302">
    <property type="entry name" value="Acetyltransf_3"/>
    <property type="match status" value="1"/>
</dbReference>
<evidence type="ECO:0000313" key="3">
    <source>
        <dbReference type="Proteomes" id="UP001276659"/>
    </source>
</evidence>
<dbReference type="PROSITE" id="PS51186">
    <property type="entry name" value="GNAT"/>
    <property type="match status" value="1"/>
</dbReference>
<keyword evidence="3" id="KW-1185">Reference proteome</keyword>
<dbReference type="AlphaFoldDB" id="A0AAE0DGM9"/>
<gene>
    <name evidence="2" type="ORF">OEA41_005389</name>
</gene>
<proteinExistence type="predicted"/>
<dbReference type="InterPro" id="IPR000182">
    <property type="entry name" value="GNAT_dom"/>
</dbReference>
<dbReference type="PANTHER" id="PTHR43792:SF1">
    <property type="entry name" value="N-ACETYLTRANSFERASE DOMAIN-CONTAINING PROTEIN"/>
    <property type="match status" value="1"/>
</dbReference>
<organism evidence="2 3">
    <name type="scientific">Lepraria neglecta</name>
    <dbReference type="NCBI Taxonomy" id="209136"/>
    <lineage>
        <taxon>Eukaryota</taxon>
        <taxon>Fungi</taxon>
        <taxon>Dikarya</taxon>
        <taxon>Ascomycota</taxon>
        <taxon>Pezizomycotina</taxon>
        <taxon>Lecanoromycetes</taxon>
        <taxon>OSLEUM clade</taxon>
        <taxon>Lecanoromycetidae</taxon>
        <taxon>Lecanorales</taxon>
        <taxon>Lecanorineae</taxon>
        <taxon>Stereocaulaceae</taxon>
        <taxon>Lepraria</taxon>
    </lineage>
</organism>
<reference evidence="2" key="1">
    <citation type="submission" date="2022-11" db="EMBL/GenBank/DDBJ databases">
        <title>Chromosomal genome sequence assembly and mating type (MAT) locus characterization of the leprose asexual lichenized fungus Lepraria neglecta (Nyl.) Erichsen.</title>
        <authorList>
            <person name="Allen J.L."/>
            <person name="Pfeffer B."/>
        </authorList>
    </citation>
    <scope>NUCLEOTIDE SEQUENCE</scope>
    <source>
        <strain evidence="2">Allen 5258</strain>
    </source>
</reference>